<feature type="region of interest" description="Disordered" evidence="1">
    <location>
        <begin position="253"/>
        <end position="276"/>
    </location>
</feature>
<dbReference type="AlphaFoldDB" id="A0A8J2SPA0"/>
<reference evidence="2" key="1">
    <citation type="submission" date="2021-11" db="EMBL/GenBank/DDBJ databases">
        <authorList>
            <consortium name="Genoscope - CEA"/>
            <person name="William W."/>
        </authorList>
    </citation>
    <scope>NUCLEOTIDE SEQUENCE</scope>
</reference>
<evidence type="ECO:0000313" key="3">
    <source>
        <dbReference type="Proteomes" id="UP000789595"/>
    </source>
</evidence>
<accession>A0A8J2SPA0</accession>
<feature type="compositionally biased region" description="Pro residues" evidence="1">
    <location>
        <begin position="253"/>
        <end position="263"/>
    </location>
</feature>
<gene>
    <name evidence="2" type="ORF">PECAL_5P08040</name>
</gene>
<evidence type="ECO:0000313" key="2">
    <source>
        <dbReference type="EMBL" id="CAH0376238.1"/>
    </source>
</evidence>
<protein>
    <recommendedName>
        <fullName evidence="4">FCP1 homology domain-containing protein</fullName>
    </recommendedName>
</protein>
<proteinExistence type="predicted"/>
<keyword evidence="3" id="KW-1185">Reference proteome</keyword>
<feature type="compositionally biased region" description="Low complexity" evidence="1">
    <location>
        <begin position="38"/>
        <end position="50"/>
    </location>
</feature>
<sequence length="290" mass="31253">MATFRPTKRSTPTSPIQRLRRSLSSESDDEPTASVHISDAATAGSDASASTDDEKAVLSHWDSDNALDATGHAAGLPSTLLLHPSQQPPTLFLDVDGVLNTAQMFERHALHPKLLKRLKSVIDATDGRIVLSTTWRMVEENERVLLDALIDQGINPNTVVGRTPVLGLADLHWSGDHGTLAETRRASEIVRYLDTSPAVEKGRWAVVDDLDVLRVDDPSIRSRLEGHCVRTAVESGLTQTCCDALIAMLRPLPPPPAAEPTTPPADACRGPPTSPTFNMKLLTTTGTVIT</sequence>
<dbReference type="Pfam" id="PF18143">
    <property type="entry name" value="HAD_SAK_2"/>
    <property type="match status" value="1"/>
</dbReference>
<dbReference type="EMBL" id="CAKKNE010000005">
    <property type="protein sequence ID" value="CAH0376238.1"/>
    <property type="molecule type" value="Genomic_DNA"/>
</dbReference>
<evidence type="ECO:0000256" key="1">
    <source>
        <dbReference type="SAM" id="MobiDB-lite"/>
    </source>
</evidence>
<organism evidence="2 3">
    <name type="scientific">Pelagomonas calceolata</name>
    <dbReference type="NCBI Taxonomy" id="35677"/>
    <lineage>
        <taxon>Eukaryota</taxon>
        <taxon>Sar</taxon>
        <taxon>Stramenopiles</taxon>
        <taxon>Ochrophyta</taxon>
        <taxon>Pelagophyceae</taxon>
        <taxon>Pelagomonadales</taxon>
        <taxon>Pelagomonadaceae</taxon>
        <taxon>Pelagomonas</taxon>
    </lineage>
</organism>
<dbReference type="Proteomes" id="UP000789595">
    <property type="component" value="Unassembled WGS sequence"/>
</dbReference>
<dbReference type="OrthoDB" id="410307at2759"/>
<feature type="region of interest" description="Disordered" evidence="1">
    <location>
        <begin position="1"/>
        <end position="56"/>
    </location>
</feature>
<name>A0A8J2SPA0_9STRA</name>
<comment type="caution">
    <text evidence="2">The sequence shown here is derived from an EMBL/GenBank/DDBJ whole genome shotgun (WGS) entry which is preliminary data.</text>
</comment>
<evidence type="ECO:0008006" key="4">
    <source>
        <dbReference type="Google" id="ProtNLM"/>
    </source>
</evidence>